<evidence type="ECO:0000313" key="1">
    <source>
        <dbReference type="EMBL" id="SHG94879.1"/>
    </source>
</evidence>
<organism evidence="1 2">
    <name type="scientific">Flavobacterium micromati</name>
    <dbReference type="NCBI Taxonomy" id="229205"/>
    <lineage>
        <taxon>Bacteria</taxon>
        <taxon>Pseudomonadati</taxon>
        <taxon>Bacteroidota</taxon>
        <taxon>Flavobacteriia</taxon>
        <taxon>Flavobacteriales</taxon>
        <taxon>Flavobacteriaceae</taxon>
        <taxon>Flavobacterium</taxon>
    </lineage>
</organism>
<protein>
    <submittedName>
        <fullName evidence="1">Uncharacterized protein</fullName>
    </submittedName>
</protein>
<sequence>MNNSRTEEYAIVDVIQSGKRNYIRVTKGTEPATENEWKKEKTDDREDFTPVIKVLNQLNEQGFAYTTIGGGTILMYGEPRHTFMLVKKIK</sequence>
<dbReference type="OrthoDB" id="9890400at2"/>
<dbReference type="Proteomes" id="UP000184020">
    <property type="component" value="Unassembled WGS sequence"/>
</dbReference>
<dbReference type="RefSeq" id="WP_073021078.1">
    <property type="nucleotide sequence ID" value="NZ_FQWF01000012.1"/>
</dbReference>
<keyword evidence="2" id="KW-1185">Reference proteome</keyword>
<proteinExistence type="predicted"/>
<dbReference type="EMBL" id="FQWF01000012">
    <property type="protein sequence ID" value="SHG94879.1"/>
    <property type="molecule type" value="Genomic_DNA"/>
</dbReference>
<evidence type="ECO:0000313" key="2">
    <source>
        <dbReference type="Proteomes" id="UP000184020"/>
    </source>
</evidence>
<gene>
    <name evidence="1" type="ORF">SAMN05444372_1126</name>
</gene>
<name>A0A1M5P0B7_9FLAO</name>
<dbReference type="AlphaFoldDB" id="A0A1M5P0B7"/>
<reference evidence="2" key="1">
    <citation type="submission" date="2016-11" db="EMBL/GenBank/DDBJ databases">
        <authorList>
            <person name="Varghese N."/>
            <person name="Submissions S."/>
        </authorList>
    </citation>
    <scope>NUCLEOTIDE SEQUENCE [LARGE SCALE GENOMIC DNA]</scope>
    <source>
        <strain evidence="2">DSM 17659</strain>
    </source>
</reference>
<accession>A0A1M5P0B7</accession>